<accession>A0ACB8X764</accession>
<evidence type="ECO:0000313" key="1">
    <source>
        <dbReference type="EMBL" id="KAI3375824.1"/>
    </source>
</evidence>
<dbReference type="EMBL" id="CM041532">
    <property type="protein sequence ID" value="KAI3375824.1"/>
    <property type="molecule type" value="Genomic_DNA"/>
</dbReference>
<proteinExistence type="predicted"/>
<protein>
    <submittedName>
        <fullName evidence="1">Uncharacterized protein</fullName>
    </submittedName>
</protein>
<comment type="caution">
    <text evidence="1">The sequence shown here is derived from an EMBL/GenBank/DDBJ whole genome shotgun (WGS) entry which is preliminary data.</text>
</comment>
<sequence length="308" mass="34352">MWQGIQAITDYKPSNSTPTVMKVSFLNELNDFYARFDKDYKDMTIKPKPSYVHQTLTLSPTDVQNALSQINARKAAGPDGILGTSVPVCFKTTSIVPVPKHSSPTCLNDYCPIAFTPIVMKCFEQLVLAHLKTCLPPTLDPHQFAYRSNRSTEDAVSTALHCVLSHLENKNTYARMLFVDFSSSFNTVIPSKLITKLGDLGISTPLRYWIMDFLTNRPQHVKSGHNCSSTTTLNTGAPQGCVLSPFLYSLFTHDCRPMYGSNSITKFADDITVIGLISDNDESHYRAEVEHLATWCADNNLLLNTEQN</sequence>
<name>A0ACB8X764_9TELE</name>
<keyword evidence="2" id="KW-1185">Reference proteome</keyword>
<gene>
    <name evidence="1" type="ORF">L3Q82_003747</name>
</gene>
<reference evidence="1" key="1">
    <citation type="submission" date="2022-04" db="EMBL/GenBank/DDBJ databases">
        <title>Jade perch genome.</title>
        <authorList>
            <person name="Chao B."/>
        </authorList>
    </citation>
    <scope>NUCLEOTIDE SEQUENCE</scope>
    <source>
        <strain evidence="1">CB-2022</strain>
    </source>
</reference>
<evidence type="ECO:0000313" key="2">
    <source>
        <dbReference type="Proteomes" id="UP000831701"/>
    </source>
</evidence>
<dbReference type="Proteomes" id="UP000831701">
    <property type="component" value="Chromosome 2"/>
</dbReference>
<organism evidence="1 2">
    <name type="scientific">Scortum barcoo</name>
    <name type="common">barcoo grunter</name>
    <dbReference type="NCBI Taxonomy" id="214431"/>
    <lineage>
        <taxon>Eukaryota</taxon>
        <taxon>Metazoa</taxon>
        <taxon>Chordata</taxon>
        <taxon>Craniata</taxon>
        <taxon>Vertebrata</taxon>
        <taxon>Euteleostomi</taxon>
        <taxon>Actinopterygii</taxon>
        <taxon>Neopterygii</taxon>
        <taxon>Teleostei</taxon>
        <taxon>Neoteleostei</taxon>
        <taxon>Acanthomorphata</taxon>
        <taxon>Eupercaria</taxon>
        <taxon>Centrarchiformes</taxon>
        <taxon>Terapontoidei</taxon>
        <taxon>Terapontidae</taxon>
        <taxon>Scortum</taxon>
    </lineage>
</organism>